<evidence type="ECO:0000313" key="3">
    <source>
        <dbReference type="Proteomes" id="UP001519460"/>
    </source>
</evidence>
<protein>
    <submittedName>
        <fullName evidence="2">Uncharacterized protein</fullName>
    </submittedName>
</protein>
<name>A0ABD0K9Z2_9CAEN</name>
<evidence type="ECO:0000256" key="1">
    <source>
        <dbReference type="SAM" id="MobiDB-lite"/>
    </source>
</evidence>
<gene>
    <name evidence="2" type="ORF">BaRGS_00024784</name>
</gene>
<dbReference type="EMBL" id="JACVVK020000218">
    <property type="protein sequence ID" value="KAK7483900.1"/>
    <property type="molecule type" value="Genomic_DNA"/>
</dbReference>
<accession>A0ABD0K9Z2</accession>
<organism evidence="2 3">
    <name type="scientific">Batillaria attramentaria</name>
    <dbReference type="NCBI Taxonomy" id="370345"/>
    <lineage>
        <taxon>Eukaryota</taxon>
        <taxon>Metazoa</taxon>
        <taxon>Spiralia</taxon>
        <taxon>Lophotrochozoa</taxon>
        <taxon>Mollusca</taxon>
        <taxon>Gastropoda</taxon>
        <taxon>Caenogastropoda</taxon>
        <taxon>Sorbeoconcha</taxon>
        <taxon>Cerithioidea</taxon>
        <taxon>Batillariidae</taxon>
        <taxon>Batillaria</taxon>
    </lineage>
</organism>
<feature type="region of interest" description="Disordered" evidence="1">
    <location>
        <begin position="1"/>
        <end position="21"/>
    </location>
</feature>
<keyword evidence="3" id="KW-1185">Reference proteome</keyword>
<evidence type="ECO:0000313" key="2">
    <source>
        <dbReference type="EMBL" id="KAK7483900.1"/>
    </source>
</evidence>
<proteinExistence type="predicted"/>
<reference evidence="2 3" key="1">
    <citation type="journal article" date="2023" name="Sci. Data">
        <title>Genome assembly of the Korean intertidal mud-creeper Batillaria attramentaria.</title>
        <authorList>
            <person name="Patra A.K."/>
            <person name="Ho P.T."/>
            <person name="Jun S."/>
            <person name="Lee S.J."/>
            <person name="Kim Y."/>
            <person name="Won Y.J."/>
        </authorList>
    </citation>
    <scope>NUCLEOTIDE SEQUENCE [LARGE SCALE GENOMIC DNA]</scope>
    <source>
        <strain evidence="2">Wonlab-2016</strain>
    </source>
</reference>
<comment type="caution">
    <text evidence="2">The sequence shown here is derived from an EMBL/GenBank/DDBJ whole genome shotgun (WGS) entry which is preliminary data.</text>
</comment>
<dbReference type="Proteomes" id="UP001519460">
    <property type="component" value="Unassembled WGS sequence"/>
</dbReference>
<sequence length="162" mass="18095">MGPGNLPSVAARPTPRPTGPMTVSALLRPDPLGMNRVRAASRPICNTSDQATGPEVVVKVVEYVRVLQTLTRLTHSIAIPKEESRDSSPHYFFTSRKWRQIAIYNISSCWSAMRQEEMAPRWNQLHRNGAGQREVRTAPRGWKETREELSIKNVSAVAGGYV</sequence>
<dbReference type="AlphaFoldDB" id="A0ABD0K9Z2"/>